<organism evidence="3 4">
    <name type="scientific">Pedobacter antarcticus 4BY</name>
    <dbReference type="NCBI Taxonomy" id="1358423"/>
    <lineage>
        <taxon>Bacteria</taxon>
        <taxon>Pseudomonadati</taxon>
        <taxon>Bacteroidota</taxon>
        <taxon>Sphingobacteriia</taxon>
        <taxon>Sphingobacteriales</taxon>
        <taxon>Sphingobacteriaceae</taxon>
        <taxon>Pedobacter</taxon>
    </lineage>
</organism>
<dbReference type="SUPFAM" id="SSF51338">
    <property type="entry name" value="Composite domain of metallo-dependent hydrolases"/>
    <property type="match status" value="2"/>
</dbReference>
<dbReference type="OrthoDB" id="9797498at2"/>
<name>A0A081PG90_9SPHI</name>
<dbReference type="CDD" id="cd01299">
    <property type="entry name" value="Met_dep_hydrolase_A"/>
    <property type="match status" value="1"/>
</dbReference>
<dbReference type="Proteomes" id="UP000028007">
    <property type="component" value="Unassembled WGS sequence"/>
</dbReference>
<dbReference type="Gene3D" id="2.30.40.10">
    <property type="entry name" value="Urease, subunit C, domain 1"/>
    <property type="match status" value="1"/>
</dbReference>
<dbReference type="InterPro" id="IPR051781">
    <property type="entry name" value="Metallo-dep_Hydrolase"/>
</dbReference>
<dbReference type="InterPro" id="IPR057744">
    <property type="entry name" value="OTAase-like"/>
</dbReference>
<feature type="chain" id="PRO_5001761770" description="Pterin-binding domain-containing protein" evidence="1">
    <location>
        <begin position="19"/>
        <end position="437"/>
    </location>
</feature>
<dbReference type="GO" id="GO:0016810">
    <property type="term" value="F:hydrolase activity, acting on carbon-nitrogen (but not peptide) bonds"/>
    <property type="evidence" value="ECO:0007669"/>
    <property type="project" value="InterPro"/>
</dbReference>
<sequence length="437" mass="47762">MKKLLFTVLCCIPILLSAQSNKYLIKAGQMFDSGNGTFVKGCFILVSGNKIIEVKKEQELTDKERADYTLLDLSGYTVLPGLIDAHTHLLFREELKPHMDYSAQSLLKTLTMEGDAYRAIYGTVRANAYLQEGITAVQDLGNSGQFADIALMNAIDNGLVPGPRMRSSGPGLASEGGQLPGVIYKHRHLADDEYRIVNGRDEIIKAVRENVNQGATVIKIFADNVPNRTSLSVQEMESAVKEAHRYGLRVTAHATDAESIHNAVLAGVDGIEHGYNVQDSTLQLMAKRGVILVPTDGDSTVMANYARIAYPGEDSSADMASYLKRLAKRLNRAIKMGVTIAAGSDDYIDVNLPYGLPSKHTLIGYHEAGVSIPDVLKFATVNAAKQLNWEKRIGIIRKGYLADIIAVDINLENDINSILQVHFVMKDGVIYKGGKPI</sequence>
<evidence type="ECO:0000313" key="3">
    <source>
        <dbReference type="EMBL" id="KEQ29713.1"/>
    </source>
</evidence>
<evidence type="ECO:0000313" key="4">
    <source>
        <dbReference type="Proteomes" id="UP000028007"/>
    </source>
</evidence>
<dbReference type="PANTHER" id="PTHR43135:SF3">
    <property type="entry name" value="ALPHA-D-RIBOSE 1-METHYLPHOSPHONATE 5-TRIPHOSPHATE DIPHOSPHATASE"/>
    <property type="match status" value="1"/>
</dbReference>
<keyword evidence="1" id="KW-0732">Signal</keyword>
<proteinExistence type="predicted"/>
<gene>
    <name evidence="3" type="ORF">N180_16995</name>
</gene>
<protein>
    <recommendedName>
        <fullName evidence="2">Pterin-binding domain-containing protein</fullName>
    </recommendedName>
</protein>
<dbReference type="PROSITE" id="PS50972">
    <property type="entry name" value="PTERIN_BINDING"/>
    <property type="match status" value="1"/>
</dbReference>
<dbReference type="Pfam" id="PF01979">
    <property type="entry name" value="Amidohydro_1"/>
    <property type="match status" value="1"/>
</dbReference>
<feature type="domain" description="Pterin-binding" evidence="2">
    <location>
        <begin position="177"/>
        <end position="437"/>
    </location>
</feature>
<accession>A0A081PG90</accession>
<dbReference type="InterPro" id="IPR000489">
    <property type="entry name" value="Pterin-binding_dom"/>
</dbReference>
<keyword evidence="4" id="KW-1185">Reference proteome</keyword>
<dbReference type="eggNOG" id="COG1228">
    <property type="taxonomic scope" value="Bacteria"/>
</dbReference>
<dbReference type="AlphaFoldDB" id="A0A081PG90"/>
<dbReference type="GO" id="GO:0042558">
    <property type="term" value="P:pteridine-containing compound metabolic process"/>
    <property type="evidence" value="ECO:0007669"/>
    <property type="project" value="InterPro"/>
</dbReference>
<evidence type="ECO:0000259" key="2">
    <source>
        <dbReference type="PROSITE" id="PS50972"/>
    </source>
</evidence>
<dbReference type="Gene3D" id="3.20.20.140">
    <property type="entry name" value="Metal-dependent hydrolases"/>
    <property type="match status" value="1"/>
</dbReference>
<dbReference type="PANTHER" id="PTHR43135">
    <property type="entry name" value="ALPHA-D-RIBOSE 1-METHYLPHOSPHONATE 5-TRIPHOSPHATE DIPHOSPHATASE"/>
    <property type="match status" value="1"/>
</dbReference>
<reference evidence="3 4" key="1">
    <citation type="journal article" date="1992" name="Int. J. Syst. Bacteriol.">
        <title>Sphingobacterium antarcticus sp. nov. a Psychrotrophic Bacterium from the Soils of Schirmacher Oasis, Antarctica.</title>
        <authorList>
            <person name="Shivaji S."/>
            <person name="Ray M.K."/>
            <person name="Rao N.S."/>
            <person name="Saiserr L."/>
            <person name="Jagannadham M.V."/>
            <person name="Kumar G.S."/>
            <person name="Reddy G."/>
            <person name="Bhargava P.M."/>
        </authorList>
    </citation>
    <scope>NUCLEOTIDE SEQUENCE [LARGE SCALE GENOMIC DNA]</scope>
    <source>
        <strain evidence="3 4">4BY</strain>
    </source>
</reference>
<dbReference type="EMBL" id="JNFF01000063">
    <property type="protein sequence ID" value="KEQ29713.1"/>
    <property type="molecule type" value="Genomic_DNA"/>
</dbReference>
<dbReference type="InterPro" id="IPR006680">
    <property type="entry name" value="Amidohydro-rel"/>
</dbReference>
<dbReference type="InterPro" id="IPR011059">
    <property type="entry name" value="Metal-dep_hydrolase_composite"/>
</dbReference>
<comment type="caution">
    <text evidence="3">The sequence shown here is derived from an EMBL/GenBank/DDBJ whole genome shotgun (WGS) entry which is preliminary data.</text>
</comment>
<dbReference type="RefSeq" id="WP_037441457.1">
    <property type="nucleotide sequence ID" value="NZ_JNFF01000063.1"/>
</dbReference>
<feature type="signal peptide" evidence="1">
    <location>
        <begin position="1"/>
        <end position="18"/>
    </location>
</feature>
<evidence type="ECO:0000256" key="1">
    <source>
        <dbReference type="SAM" id="SignalP"/>
    </source>
</evidence>
<dbReference type="SUPFAM" id="SSF51556">
    <property type="entry name" value="Metallo-dependent hydrolases"/>
    <property type="match status" value="1"/>
</dbReference>
<dbReference type="InterPro" id="IPR032466">
    <property type="entry name" value="Metal_Hydrolase"/>
</dbReference>